<accession>A0A6I6MXS2</accession>
<organism evidence="4 5">
    <name type="scientific">Terricaulis silvestris</name>
    <dbReference type="NCBI Taxonomy" id="2686094"/>
    <lineage>
        <taxon>Bacteria</taxon>
        <taxon>Pseudomonadati</taxon>
        <taxon>Pseudomonadota</taxon>
        <taxon>Alphaproteobacteria</taxon>
        <taxon>Caulobacterales</taxon>
        <taxon>Caulobacteraceae</taxon>
        <taxon>Terricaulis</taxon>
    </lineage>
</organism>
<evidence type="ECO:0000256" key="2">
    <source>
        <dbReference type="ARBA" id="ARBA00022801"/>
    </source>
</evidence>
<evidence type="ECO:0000259" key="3">
    <source>
        <dbReference type="Pfam" id="PF02230"/>
    </source>
</evidence>
<evidence type="ECO:0000256" key="1">
    <source>
        <dbReference type="ARBA" id="ARBA00006499"/>
    </source>
</evidence>
<dbReference type="RefSeq" id="WP_158767228.1">
    <property type="nucleotide sequence ID" value="NZ_CP047045.1"/>
</dbReference>
<dbReference type="InterPro" id="IPR029058">
    <property type="entry name" value="AB_hydrolase_fold"/>
</dbReference>
<dbReference type="EC" id="3.1.1.1" evidence="4"/>
<evidence type="ECO:0000313" key="4">
    <source>
        <dbReference type="EMBL" id="QGZ96442.1"/>
    </source>
</evidence>
<dbReference type="Gene3D" id="3.40.50.1820">
    <property type="entry name" value="alpha/beta hydrolase"/>
    <property type="match status" value="1"/>
</dbReference>
<keyword evidence="5" id="KW-1185">Reference proteome</keyword>
<comment type="similarity">
    <text evidence="1">Belongs to the AB hydrolase superfamily. AB hydrolase 2 family.</text>
</comment>
<dbReference type="PANTHER" id="PTHR10655:SF17">
    <property type="entry name" value="LYSOPHOSPHOLIPASE-LIKE PROTEIN 1"/>
    <property type="match status" value="1"/>
</dbReference>
<dbReference type="EMBL" id="CP047045">
    <property type="protein sequence ID" value="QGZ96442.1"/>
    <property type="molecule type" value="Genomic_DNA"/>
</dbReference>
<gene>
    <name evidence="4" type="primary">estB</name>
    <name evidence="4" type="ORF">DSM104635_03302</name>
</gene>
<evidence type="ECO:0000313" key="5">
    <source>
        <dbReference type="Proteomes" id="UP000431269"/>
    </source>
</evidence>
<dbReference type="Pfam" id="PF02230">
    <property type="entry name" value="Abhydrolase_2"/>
    <property type="match status" value="1"/>
</dbReference>
<dbReference type="GO" id="GO:0106435">
    <property type="term" value="F:carboxylesterase activity"/>
    <property type="evidence" value="ECO:0007669"/>
    <property type="project" value="UniProtKB-EC"/>
</dbReference>
<protein>
    <submittedName>
        <fullName evidence="4">Carboxylesterase 2</fullName>
        <ecNumber evidence="4">3.1.1.1</ecNumber>
    </submittedName>
</protein>
<dbReference type="InterPro" id="IPR050565">
    <property type="entry name" value="LYPA1-2/EST-like"/>
</dbReference>
<sequence>MTVFLGGPRVPPVRGGKPDALVILLHGYGSNGADLISLAPYWAEALPTAAFVSPNAIEPAPGALGGYQWFPISNLDPNLMEQGARHAAQSVDRFIDRELERYGLPPERLVLVGFSQGTMMALHVGLRREKQVAGVLGYSGVLVGARTLKEEMRSKPPILLIHGDRDPTIPIPALFDSAEALAASGHGAQWHVSYGVPHSIGPDGLELGGAFLAMALKTKQILAAS</sequence>
<dbReference type="InterPro" id="IPR003140">
    <property type="entry name" value="PLipase/COase/thioEstase"/>
</dbReference>
<reference evidence="5" key="1">
    <citation type="submission" date="2019-12" db="EMBL/GenBank/DDBJ databases">
        <title>Complete genome of Terracaulis silvestris 0127_4.</title>
        <authorList>
            <person name="Vieira S."/>
            <person name="Riedel T."/>
            <person name="Sproer C."/>
            <person name="Pascual J."/>
            <person name="Boedeker C."/>
            <person name="Overmann J."/>
        </authorList>
    </citation>
    <scope>NUCLEOTIDE SEQUENCE [LARGE SCALE GENOMIC DNA]</scope>
    <source>
        <strain evidence="5">0127_4</strain>
    </source>
</reference>
<keyword evidence="2 4" id="KW-0378">Hydrolase</keyword>
<feature type="domain" description="Phospholipase/carboxylesterase/thioesterase" evidence="3">
    <location>
        <begin position="17"/>
        <end position="212"/>
    </location>
</feature>
<dbReference type="SUPFAM" id="SSF53474">
    <property type="entry name" value="alpha/beta-Hydrolases"/>
    <property type="match status" value="1"/>
</dbReference>
<name>A0A6I6MXS2_9CAUL</name>
<dbReference type="KEGG" id="tsv:DSM104635_03302"/>
<proteinExistence type="inferred from homology"/>
<dbReference type="Proteomes" id="UP000431269">
    <property type="component" value="Chromosome"/>
</dbReference>
<dbReference type="PANTHER" id="PTHR10655">
    <property type="entry name" value="LYSOPHOSPHOLIPASE-RELATED"/>
    <property type="match status" value="1"/>
</dbReference>
<dbReference type="AlphaFoldDB" id="A0A6I6MXS2"/>